<evidence type="ECO:0000313" key="2">
    <source>
        <dbReference type="Proteomes" id="UP001168620"/>
    </source>
</evidence>
<feature type="non-terminal residue" evidence="1">
    <location>
        <position position="80"/>
    </location>
</feature>
<comment type="caution">
    <text evidence="1">The sequence shown here is derived from an EMBL/GenBank/DDBJ whole genome shotgun (WGS) entry which is preliminary data.</text>
</comment>
<accession>A0ABT8FN89</accession>
<evidence type="ECO:0000313" key="1">
    <source>
        <dbReference type="EMBL" id="MDN4176000.1"/>
    </source>
</evidence>
<proteinExistence type="predicted"/>
<name>A0ABT8FN89_9ACTN</name>
<dbReference type="EMBL" id="JAUHJQ010000215">
    <property type="protein sequence ID" value="MDN4176000.1"/>
    <property type="molecule type" value="Genomic_DNA"/>
</dbReference>
<feature type="non-terminal residue" evidence="1">
    <location>
        <position position="1"/>
    </location>
</feature>
<protein>
    <submittedName>
        <fullName evidence="1">Penicillin-binding protein</fullName>
    </submittedName>
</protein>
<dbReference type="Proteomes" id="UP001168620">
    <property type="component" value="Unassembled WGS sequence"/>
</dbReference>
<organism evidence="1 2">
    <name type="scientific">Nocardioides oceani</name>
    <dbReference type="NCBI Taxonomy" id="3058369"/>
    <lineage>
        <taxon>Bacteria</taxon>
        <taxon>Bacillati</taxon>
        <taxon>Actinomycetota</taxon>
        <taxon>Actinomycetes</taxon>
        <taxon>Propionibacteriales</taxon>
        <taxon>Nocardioidaceae</taxon>
        <taxon>Nocardioides</taxon>
    </lineage>
</organism>
<keyword evidence="2" id="KW-1185">Reference proteome</keyword>
<sequence>GLVDVDAEAYAARVRAAGDQAFVEAITYRREEVPAGLVASPGPLRGVIAIPGERPLAPTREFAAPVLGSVGEVTAEMVAE</sequence>
<gene>
    <name evidence="1" type="ORF">QWY28_23850</name>
</gene>
<reference evidence="1" key="1">
    <citation type="submission" date="2023-06" db="EMBL/GenBank/DDBJ databases">
        <title>Draft genome sequence of Nocardioides sp. SOB77.</title>
        <authorList>
            <person name="Zhang G."/>
        </authorList>
    </citation>
    <scope>NUCLEOTIDE SEQUENCE</scope>
    <source>
        <strain evidence="1">SOB77</strain>
    </source>
</reference>